<name>A0A1G1SZM6_9BACT</name>
<dbReference type="Proteomes" id="UP000176294">
    <property type="component" value="Unassembled WGS sequence"/>
</dbReference>
<reference evidence="2 3" key="1">
    <citation type="submission" date="2016-08" db="EMBL/GenBank/DDBJ databases">
        <title>Hymenobacter coccineus sp. nov., Hymenobacter lapidarius sp. nov. and Hymenobacter glacialis sp. nov., isolated from Antarctic soil.</title>
        <authorList>
            <person name="Sedlacek I."/>
            <person name="Kralova S."/>
            <person name="Kyrova K."/>
            <person name="Maslanova I."/>
            <person name="Stankova E."/>
            <person name="Vrbovska V."/>
            <person name="Nemec M."/>
            <person name="Bartak M."/>
            <person name="Svec P."/>
            <person name="Busse H.-J."/>
            <person name="Pantucek R."/>
        </authorList>
    </citation>
    <scope>NUCLEOTIDE SEQUENCE [LARGE SCALE GENOMIC DNA]</scope>
    <source>
        <strain evidence="2 3">CCM 8643</strain>
    </source>
</reference>
<evidence type="ECO:0000313" key="2">
    <source>
        <dbReference type="EMBL" id="OGX84057.1"/>
    </source>
</evidence>
<keyword evidence="3" id="KW-1185">Reference proteome</keyword>
<organism evidence="2 3">
    <name type="scientific">Hymenobacter lapidarius</name>
    <dbReference type="NCBI Taxonomy" id="1908237"/>
    <lineage>
        <taxon>Bacteria</taxon>
        <taxon>Pseudomonadati</taxon>
        <taxon>Bacteroidota</taxon>
        <taxon>Cytophagia</taxon>
        <taxon>Cytophagales</taxon>
        <taxon>Hymenobacteraceae</taxon>
        <taxon>Hymenobacter</taxon>
    </lineage>
</organism>
<dbReference type="AlphaFoldDB" id="A0A1G1SZM6"/>
<feature type="transmembrane region" description="Helical" evidence="1">
    <location>
        <begin position="127"/>
        <end position="145"/>
    </location>
</feature>
<dbReference type="Pfam" id="PF13858">
    <property type="entry name" value="DUF4199"/>
    <property type="match status" value="1"/>
</dbReference>
<sequence>MLFLYLSGNNAFGPKQILAQLLVPLAAVASQWVLRRKLKPEKPGLGRALRVGALTVLVAAVISSLSLIGLAAIAGEQALDLNRAEMLEIVRAQQRENPKVKRSEQKMQQQIRNVGNITSRELAGGNFTQIMLLGLVLAIPAGIFLRE</sequence>
<dbReference type="InterPro" id="IPR025250">
    <property type="entry name" value="DUF4199"/>
</dbReference>
<dbReference type="EMBL" id="MDZB01000124">
    <property type="protein sequence ID" value="OGX84057.1"/>
    <property type="molecule type" value="Genomic_DNA"/>
</dbReference>
<keyword evidence="1" id="KW-0472">Membrane</keyword>
<accession>A0A1G1SZM6</accession>
<gene>
    <name evidence="2" type="ORF">BEN47_16900</name>
</gene>
<evidence type="ECO:0008006" key="4">
    <source>
        <dbReference type="Google" id="ProtNLM"/>
    </source>
</evidence>
<proteinExistence type="predicted"/>
<keyword evidence="1" id="KW-0812">Transmembrane</keyword>
<evidence type="ECO:0000256" key="1">
    <source>
        <dbReference type="SAM" id="Phobius"/>
    </source>
</evidence>
<dbReference type="STRING" id="1908237.BEN47_16900"/>
<feature type="transmembrane region" description="Helical" evidence="1">
    <location>
        <begin position="54"/>
        <end position="74"/>
    </location>
</feature>
<keyword evidence="1" id="KW-1133">Transmembrane helix</keyword>
<evidence type="ECO:0000313" key="3">
    <source>
        <dbReference type="Proteomes" id="UP000176294"/>
    </source>
</evidence>
<comment type="caution">
    <text evidence="2">The sequence shown here is derived from an EMBL/GenBank/DDBJ whole genome shotgun (WGS) entry which is preliminary data.</text>
</comment>
<protein>
    <recommendedName>
        <fullName evidence="4">DUF4199 domain-containing protein</fullName>
    </recommendedName>
</protein>